<evidence type="ECO:0000313" key="3">
    <source>
        <dbReference type="Proteomes" id="UP000249061"/>
    </source>
</evidence>
<reference evidence="2 3" key="1">
    <citation type="submission" date="2017-08" db="EMBL/GenBank/DDBJ databases">
        <title>Infants hospitalized years apart are colonized by the same room-sourced microbial strains.</title>
        <authorList>
            <person name="Brooks B."/>
            <person name="Olm M.R."/>
            <person name="Firek B.A."/>
            <person name="Baker R."/>
            <person name="Thomas B.C."/>
            <person name="Morowitz M.J."/>
            <person name="Banfield J.F."/>
        </authorList>
    </citation>
    <scope>NUCLEOTIDE SEQUENCE [LARGE SCALE GENOMIC DNA]</scope>
    <source>
        <strain evidence="2">S2_003_000_R2_14</strain>
    </source>
</reference>
<proteinExistence type="predicted"/>
<protein>
    <recommendedName>
        <fullName evidence="4">DUF4136 domain-containing protein</fullName>
    </recommendedName>
</protein>
<dbReference type="AlphaFoldDB" id="A0A2W5T2G0"/>
<dbReference type="EMBL" id="QFQP01000044">
    <property type="protein sequence ID" value="PZR05555.1"/>
    <property type="molecule type" value="Genomic_DNA"/>
</dbReference>
<dbReference type="Proteomes" id="UP000249061">
    <property type="component" value="Unassembled WGS sequence"/>
</dbReference>
<comment type="caution">
    <text evidence="2">The sequence shown here is derived from an EMBL/GenBank/DDBJ whole genome shotgun (WGS) entry which is preliminary data.</text>
</comment>
<evidence type="ECO:0000313" key="2">
    <source>
        <dbReference type="EMBL" id="PZR05555.1"/>
    </source>
</evidence>
<keyword evidence="1" id="KW-0732">Signal</keyword>
<organism evidence="2 3">
    <name type="scientific">Archangium gephyra</name>
    <dbReference type="NCBI Taxonomy" id="48"/>
    <lineage>
        <taxon>Bacteria</taxon>
        <taxon>Pseudomonadati</taxon>
        <taxon>Myxococcota</taxon>
        <taxon>Myxococcia</taxon>
        <taxon>Myxococcales</taxon>
        <taxon>Cystobacterineae</taxon>
        <taxon>Archangiaceae</taxon>
        <taxon>Archangium</taxon>
    </lineage>
</organism>
<feature type="chain" id="PRO_5016038676" description="DUF4136 domain-containing protein" evidence="1">
    <location>
        <begin position="22"/>
        <end position="130"/>
    </location>
</feature>
<gene>
    <name evidence="2" type="ORF">DI536_32075</name>
</gene>
<feature type="signal peptide" evidence="1">
    <location>
        <begin position="1"/>
        <end position="21"/>
    </location>
</feature>
<name>A0A2W5T2G0_9BACT</name>
<evidence type="ECO:0000256" key="1">
    <source>
        <dbReference type="SAM" id="SignalP"/>
    </source>
</evidence>
<sequence>MLMLARLVMLTVLLMAGGSSAVSGARVYAVSWSRASSASPELVQQVDLQLREELKRRGAFVVDRAGPSTILLKPDIEVSPTSMRLNVVGVRAVDQKLLGTISAKASGASRSAQLKALVKRVCAESEQLAP</sequence>
<evidence type="ECO:0008006" key="4">
    <source>
        <dbReference type="Google" id="ProtNLM"/>
    </source>
</evidence>
<accession>A0A2W5T2G0</accession>